<reference evidence="2" key="1">
    <citation type="submission" date="2024-03" db="EMBL/GenBank/DDBJ databases">
        <title>Chitinophaga horti sp. nov., isolated from garden soil.</title>
        <authorList>
            <person name="Lee D.S."/>
            <person name="Han D.M."/>
            <person name="Baek J.H."/>
            <person name="Choi D.G."/>
            <person name="Jeon J.H."/>
            <person name="Jeon C.O."/>
        </authorList>
    </citation>
    <scope>NUCLEOTIDE SEQUENCE [LARGE SCALE GENOMIC DNA]</scope>
    <source>
        <strain evidence="2">GPA1</strain>
    </source>
</reference>
<evidence type="ECO:0000313" key="2">
    <source>
        <dbReference type="Proteomes" id="UP001485459"/>
    </source>
</evidence>
<proteinExistence type="predicted"/>
<dbReference type="RefSeq" id="WP_341836059.1">
    <property type="nucleotide sequence ID" value="NZ_CP149822.1"/>
</dbReference>
<name>A0ABZ2YP47_9BACT</name>
<keyword evidence="2" id="KW-1185">Reference proteome</keyword>
<sequence>MAKFSKETGIFIDLKAAGKLTKNYRVDQLDRKKHKDPVMSQFFGLDKLQELLSQEGTVGLRIYYGLDVDGDGKADKKFVLTATDAEGNDIFPAQTRSLEKKASANSGALMTDGFCPFDCPKISNPLNSDSE</sequence>
<accession>A0ABZ2YP47</accession>
<dbReference type="EMBL" id="CP149822">
    <property type="protein sequence ID" value="WZN41204.1"/>
    <property type="molecule type" value="Genomic_DNA"/>
</dbReference>
<gene>
    <name evidence="1" type="ORF">WJU16_24885</name>
</gene>
<organism evidence="1 2">
    <name type="scientific">Chitinophaga pollutisoli</name>
    <dbReference type="NCBI Taxonomy" id="3133966"/>
    <lineage>
        <taxon>Bacteria</taxon>
        <taxon>Pseudomonadati</taxon>
        <taxon>Bacteroidota</taxon>
        <taxon>Chitinophagia</taxon>
        <taxon>Chitinophagales</taxon>
        <taxon>Chitinophagaceae</taxon>
        <taxon>Chitinophaga</taxon>
    </lineage>
</organism>
<evidence type="ECO:0000313" key="1">
    <source>
        <dbReference type="EMBL" id="WZN41204.1"/>
    </source>
</evidence>
<protein>
    <submittedName>
        <fullName evidence="1">Uncharacterized protein</fullName>
    </submittedName>
</protein>
<dbReference type="Proteomes" id="UP001485459">
    <property type="component" value="Chromosome"/>
</dbReference>